<dbReference type="Pfam" id="PF07719">
    <property type="entry name" value="TPR_2"/>
    <property type="match status" value="1"/>
</dbReference>
<evidence type="ECO:0000256" key="2">
    <source>
        <dbReference type="ARBA" id="ARBA00022803"/>
    </source>
</evidence>
<evidence type="ECO:0000313" key="6">
    <source>
        <dbReference type="Proteomes" id="UP000552864"/>
    </source>
</evidence>
<dbReference type="SUPFAM" id="SSF48452">
    <property type="entry name" value="TPR-like"/>
    <property type="match status" value="1"/>
</dbReference>
<dbReference type="InterPro" id="IPR011990">
    <property type="entry name" value="TPR-like_helical_dom_sf"/>
</dbReference>
<feature type="transmembrane region" description="Helical" evidence="4">
    <location>
        <begin position="175"/>
        <end position="195"/>
    </location>
</feature>
<evidence type="ECO:0000256" key="1">
    <source>
        <dbReference type="ARBA" id="ARBA00022737"/>
    </source>
</evidence>
<dbReference type="EMBL" id="JABAHZ010000002">
    <property type="protein sequence ID" value="NLR79018.1"/>
    <property type="molecule type" value="Genomic_DNA"/>
</dbReference>
<gene>
    <name evidence="5" type="ORF">HGH91_10290</name>
</gene>
<keyword evidence="4" id="KW-0812">Transmembrane</keyword>
<keyword evidence="2 3" id="KW-0802">TPR repeat</keyword>
<dbReference type="Proteomes" id="UP000552864">
    <property type="component" value="Unassembled WGS sequence"/>
</dbReference>
<reference evidence="5 6" key="1">
    <citation type="submission" date="2020-04" db="EMBL/GenBank/DDBJ databases">
        <authorList>
            <person name="Yin C."/>
        </authorList>
    </citation>
    <scope>NUCLEOTIDE SEQUENCE [LARGE SCALE GENOMIC DNA]</scope>
    <source>
        <strain evidence="5 6">Ak56</strain>
    </source>
</reference>
<keyword evidence="4" id="KW-1133">Transmembrane helix</keyword>
<organism evidence="5 6">
    <name type="scientific">Chitinophaga eiseniae</name>
    <dbReference type="NCBI Taxonomy" id="634771"/>
    <lineage>
        <taxon>Bacteria</taxon>
        <taxon>Pseudomonadati</taxon>
        <taxon>Bacteroidota</taxon>
        <taxon>Chitinophagia</taxon>
        <taxon>Chitinophagales</taxon>
        <taxon>Chitinophagaceae</taxon>
        <taxon>Chitinophaga</taxon>
    </lineage>
</organism>
<accession>A0A847SMR9</accession>
<protein>
    <submittedName>
        <fullName evidence="5">Tetratricopeptide repeat protein</fullName>
    </submittedName>
</protein>
<dbReference type="InterPro" id="IPR013105">
    <property type="entry name" value="TPR_2"/>
</dbReference>
<evidence type="ECO:0000256" key="3">
    <source>
        <dbReference type="PROSITE-ProRule" id="PRU00339"/>
    </source>
</evidence>
<feature type="transmembrane region" description="Helical" evidence="4">
    <location>
        <begin position="143"/>
        <end position="163"/>
    </location>
</feature>
<dbReference type="Gene3D" id="1.25.40.10">
    <property type="entry name" value="Tetratricopeptide repeat domain"/>
    <property type="match status" value="1"/>
</dbReference>
<sequence>MLNYHQHIKPAFLAIALLFTFSVGRSQSSASANPQHRFEEANLLFNQSKYTEAARAYQALLDEGHTQKALYFNAGNAWYKAGKTGLAVYNYEKALELSPNDAAVKHNLDLVNQKVNGFVDELPLVFFQQWWLQLQHLHKANGWAIGTVVLFWLLIAGIIMNVYTPGWRNRFVKWGTYVLGALCALYLLMAVDAYLTSNNHQTGIVMNANIKAKTAPDENSRDAFEIGEGMKVHITDATADFCKIELADGKSGWISCSYIKRL</sequence>
<dbReference type="RefSeq" id="WP_168738361.1">
    <property type="nucleotide sequence ID" value="NZ_JABAHZ010000002.1"/>
</dbReference>
<comment type="caution">
    <text evidence="5">The sequence shown here is derived from an EMBL/GenBank/DDBJ whole genome shotgun (WGS) entry which is preliminary data.</text>
</comment>
<dbReference type="PROSITE" id="PS50005">
    <property type="entry name" value="TPR"/>
    <property type="match status" value="1"/>
</dbReference>
<name>A0A847SMR9_9BACT</name>
<feature type="repeat" description="TPR" evidence="3">
    <location>
        <begin position="68"/>
        <end position="101"/>
    </location>
</feature>
<dbReference type="InterPro" id="IPR019734">
    <property type="entry name" value="TPR_rpt"/>
</dbReference>
<keyword evidence="1" id="KW-0677">Repeat</keyword>
<dbReference type="AlphaFoldDB" id="A0A847SMR9"/>
<dbReference type="Gene3D" id="2.30.30.40">
    <property type="entry name" value="SH3 Domains"/>
    <property type="match status" value="1"/>
</dbReference>
<evidence type="ECO:0000256" key="4">
    <source>
        <dbReference type="SAM" id="Phobius"/>
    </source>
</evidence>
<proteinExistence type="predicted"/>
<keyword evidence="4" id="KW-0472">Membrane</keyword>
<dbReference type="SMART" id="SM00028">
    <property type="entry name" value="TPR"/>
    <property type="match status" value="2"/>
</dbReference>
<evidence type="ECO:0000313" key="5">
    <source>
        <dbReference type="EMBL" id="NLR79018.1"/>
    </source>
</evidence>
<keyword evidence="6" id="KW-1185">Reference proteome</keyword>